<name>A0A9P6AXS9_9AGAM</name>
<keyword evidence="2 5" id="KW-0812">Transmembrane</keyword>
<feature type="transmembrane region" description="Helical" evidence="5">
    <location>
        <begin position="82"/>
        <end position="101"/>
    </location>
</feature>
<keyword evidence="3 5" id="KW-1133">Transmembrane helix</keyword>
<accession>A0A9P6AXS9</accession>
<proteinExistence type="predicted"/>
<comment type="caution">
    <text evidence="6">The sequence shown here is derived from an EMBL/GenBank/DDBJ whole genome shotgun (WGS) entry which is preliminary data.</text>
</comment>
<evidence type="ECO:0000313" key="7">
    <source>
        <dbReference type="Proteomes" id="UP000886523"/>
    </source>
</evidence>
<dbReference type="GO" id="GO:0022857">
    <property type="term" value="F:transmembrane transporter activity"/>
    <property type="evidence" value="ECO:0007669"/>
    <property type="project" value="InterPro"/>
</dbReference>
<dbReference type="GO" id="GO:0016020">
    <property type="term" value="C:membrane"/>
    <property type="evidence" value="ECO:0007669"/>
    <property type="project" value="UniProtKB-SubCell"/>
</dbReference>
<keyword evidence="7" id="KW-1185">Reference proteome</keyword>
<dbReference type="Pfam" id="PF00083">
    <property type="entry name" value="Sugar_tr"/>
    <property type="match status" value="1"/>
</dbReference>
<evidence type="ECO:0000313" key="6">
    <source>
        <dbReference type="EMBL" id="KAF9513837.1"/>
    </source>
</evidence>
<comment type="subcellular location">
    <subcellularLocation>
        <location evidence="1">Membrane</location>
    </subcellularLocation>
</comment>
<dbReference type="AlphaFoldDB" id="A0A9P6AXS9"/>
<dbReference type="OrthoDB" id="2213137at2759"/>
<feature type="transmembrane region" description="Helical" evidence="5">
    <location>
        <begin position="113"/>
        <end position="130"/>
    </location>
</feature>
<dbReference type="SUPFAM" id="SSF103473">
    <property type="entry name" value="MFS general substrate transporter"/>
    <property type="match status" value="1"/>
</dbReference>
<evidence type="ECO:0008006" key="8">
    <source>
        <dbReference type="Google" id="ProtNLM"/>
    </source>
</evidence>
<evidence type="ECO:0000256" key="4">
    <source>
        <dbReference type="ARBA" id="ARBA00023136"/>
    </source>
</evidence>
<reference evidence="6" key="1">
    <citation type="journal article" date="2020" name="Nat. Commun.">
        <title>Large-scale genome sequencing of mycorrhizal fungi provides insights into the early evolution of symbiotic traits.</title>
        <authorList>
            <person name="Miyauchi S."/>
            <person name="Kiss E."/>
            <person name="Kuo A."/>
            <person name="Drula E."/>
            <person name="Kohler A."/>
            <person name="Sanchez-Garcia M."/>
            <person name="Morin E."/>
            <person name="Andreopoulos B."/>
            <person name="Barry K.W."/>
            <person name="Bonito G."/>
            <person name="Buee M."/>
            <person name="Carver A."/>
            <person name="Chen C."/>
            <person name="Cichocki N."/>
            <person name="Clum A."/>
            <person name="Culley D."/>
            <person name="Crous P.W."/>
            <person name="Fauchery L."/>
            <person name="Girlanda M."/>
            <person name="Hayes R.D."/>
            <person name="Keri Z."/>
            <person name="LaButti K."/>
            <person name="Lipzen A."/>
            <person name="Lombard V."/>
            <person name="Magnuson J."/>
            <person name="Maillard F."/>
            <person name="Murat C."/>
            <person name="Nolan M."/>
            <person name="Ohm R.A."/>
            <person name="Pangilinan J."/>
            <person name="Pereira M.F."/>
            <person name="Perotto S."/>
            <person name="Peter M."/>
            <person name="Pfister S."/>
            <person name="Riley R."/>
            <person name="Sitrit Y."/>
            <person name="Stielow J.B."/>
            <person name="Szollosi G."/>
            <person name="Zifcakova L."/>
            <person name="Stursova M."/>
            <person name="Spatafora J.W."/>
            <person name="Tedersoo L."/>
            <person name="Vaario L.M."/>
            <person name="Yamada A."/>
            <person name="Yan M."/>
            <person name="Wang P."/>
            <person name="Xu J."/>
            <person name="Bruns T."/>
            <person name="Baldrian P."/>
            <person name="Vilgalys R."/>
            <person name="Dunand C."/>
            <person name="Henrissat B."/>
            <person name="Grigoriev I.V."/>
            <person name="Hibbett D."/>
            <person name="Nagy L.G."/>
            <person name="Martin F.M."/>
        </authorList>
    </citation>
    <scope>NUCLEOTIDE SEQUENCE</scope>
    <source>
        <strain evidence="6">UP504</strain>
    </source>
</reference>
<dbReference type="InterPro" id="IPR036259">
    <property type="entry name" value="MFS_trans_sf"/>
</dbReference>
<dbReference type="EMBL" id="MU128968">
    <property type="protein sequence ID" value="KAF9513837.1"/>
    <property type="molecule type" value="Genomic_DNA"/>
</dbReference>
<evidence type="ECO:0000256" key="3">
    <source>
        <dbReference type="ARBA" id="ARBA00022989"/>
    </source>
</evidence>
<evidence type="ECO:0000256" key="1">
    <source>
        <dbReference type="ARBA" id="ARBA00004370"/>
    </source>
</evidence>
<dbReference type="Proteomes" id="UP000886523">
    <property type="component" value="Unassembled WGS sequence"/>
</dbReference>
<evidence type="ECO:0000256" key="2">
    <source>
        <dbReference type="ARBA" id="ARBA00022692"/>
    </source>
</evidence>
<dbReference type="Gene3D" id="1.20.1250.20">
    <property type="entry name" value="MFS general substrate transporter like domains"/>
    <property type="match status" value="1"/>
</dbReference>
<protein>
    <recommendedName>
        <fullName evidence="8">Major facilitator superfamily (MFS) profile domain-containing protein</fullName>
    </recommendedName>
</protein>
<sequence>MPRVKSGAPLSPDDDVSEKEIRTSQYLTCWTTITTNIQKVDVGGSWFWGAFYKQLARMPLAYGVFQEYYTSHNVFPGTSGSILSLLGTTNGAVMPITSFFFGKLADRYGYRRFIILGSISSFCGIFGSAWCTKLWHYFLTQGVVQSVRTHVSGLNDGEVSPPEFLLRGLRLAAEVLQ</sequence>
<keyword evidence="4 5" id="KW-0472">Membrane</keyword>
<gene>
    <name evidence="6" type="ORF">BS47DRAFT_940604</name>
</gene>
<organism evidence="6 7">
    <name type="scientific">Hydnum rufescens UP504</name>
    <dbReference type="NCBI Taxonomy" id="1448309"/>
    <lineage>
        <taxon>Eukaryota</taxon>
        <taxon>Fungi</taxon>
        <taxon>Dikarya</taxon>
        <taxon>Basidiomycota</taxon>
        <taxon>Agaricomycotina</taxon>
        <taxon>Agaricomycetes</taxon>
        <taxon>Cantharellales</taxon>
        <taxon>Hydnaceae</taxon>
        <taxon>Hydnum</taxon>
    </lineage>
</organism>
<evidence type="ECO:0000256" key="5">
    <source>
        <dbReference type="SAM" id="Phobius"/>
    </source>
</evidence>
<dbReference type="InterPro" id="IPR005828">
    <property type="entry name" value="MFS_sugar_transport-like"/>
</dbReference>